<evidence type="ECO:0000313" key="2">
    <source>
        <dbReference type="EMBL" id="TBU24611.1"/>
    </source>
</evidence>
<dbReference type="AlphaFoldDB" id="A0A4Q9MFM1"/>
<dbReference type="OrthoDB" id="2344312at2759"/>
<reference evidence="2" key="1">
    <citation type="submission" date="2019-01" db="EMBL/GenBank/DDBJ databases">
        <title>Draft genome sequences of three monokaryotic isolates of the white-rot basidiomycete fungus Dichomitus squalens.</title>
        <authorList>
            <consortium name="DOE Joint Genome Institute"/>
            <person name="Lopez S.C."/>
            <person name="Andreopoulos B."/>
            <person name="Pangilinan J."/>
            <person name="Lipzen A."/>
            <person name="Riley R."/>
            <person name="Ahrendt S."/>
            <person name="Ng V."/>
            <person name="Barry K."/>
            <person name="Daum C."/>
            <person name="Grigoriev I.V."/>
            <person name="Hilden K.S."/>
            <person name="Makela M.R."/>
            <person name="de Vries R.P."/>
        </authorList>
    </citation>
    <scope>NUCLEOTIDE SEQUENCE [LARGE SCALE GENOMIC DNA]</scope>
    <source>
        <strain evidence="2">OM18370.1</strain>
    </source>
</reference>
<feature type="non-terminal residue" evidence="2">
    <location>
        <position position="1"/>
    </location>
</feature>
<protein>
    <recommendedName>
        <fullName evidence="1">SigF-like NTF2-like domain-containing protein</fullName>
    </recommendedName>
</protein>
<gene>
    <name evidence="2" type="ORF">BD311DRAFT_671389</name>
</gene>
<proteinExistence type="predicted"/>
<dbReference type="InterPro" id="IPR057514">
    <property type="entry name" value="NTF2_SigF"/>
</dbReference>
<dbReference type="Pfam" id="PF24840">
    <property type="entry name" value="NTF2_SigF"/>
    <property type="match status" value="1"/>
</dbReference>
<name>A0A4Q9MFM1_9APHY</name>
<sequence length="77" mass="9053">RYHTKDASYCSANSRPTLAGLSQWFRIVSPRYHIDVERVTYDEDKNELFREVFATLRLRRSIFRAAPSRCVSLSNMP</sequence>
<organism evidence="2">
    <name type="scientific">Dichomitus squalens</name>
    <dbReference type="NCBI Taxonomy" id="114155"/>
    <lineage>
        <taxon>Eukaryota</taxon>
        <taxon>Fungi</taxon>
        <taxon>Dikarya</taxon>
        <taxon>Basidiomycota</taxon>
        <taxon>Agaricomycotina</taxon>
        <taxon>Agaricomycetes</taxon>
        <taxon>Polyporales</taxon>
        <taxon>Polyporaceae</taxon>
        <taxon>Dichomitus</taxon>
    </lineage>
</organism>
<evidence type="ECO:0000259" key="1">
    <source>
        <dbReference type="Pfam" id="PF24840"/>
    </source>
</evidence>
<feature type="domain" description="SigF-like NTF2-like" evidence="1">
    <location>
        <begin position="11"/>
        <end position="71"/>
    </location>
</feature>
<accession>A0A4Q9MFM1</accession>
<dbReference type="EMBL" id="ML143476">
    <property type="protein sequence ID" value="TBU24611.1"/>
    <property type="molecule type" value="Genomic_DNA"/>
</dbReference>
<dbReference type="Proteomes" id="UP000292957">
    <property type="component" value="Unassembled WGS sequence"/>
</dbReference>